<keyword evidence="3" id="KW-1185">Reference proteome</keyword>
<dbReference type="EMBL" id="MU006109">
    <property type="protein sequence ID" value="KAF2835425.1"/>
    <property type="molecule type" value="Genomic_DNA"/>
</dbReference>
<dbReference type="InterPro" id="IPR047142">
    <property type="entry name" value="OryJ/VirC-like"/>
</dbReference>
<evidence type="ECO:0000313" key="3">
    <source>
        <dbReference type="Proteomes" id="UP000799429"/>
    </source>
</evidence>
<proteinExistence type="predicted"/>
<sequence length="178" mass="19455">MEDPTPLHSVKRFITGHNSSGQAIYESQVPEDLPFAVAGSGLTRSLAYTLNNLPANLNANADHASYSTQLAELETQPAPLILPNGTALQHLIFAPGATSPMHRTVSLDYIVMLEGEVECILDGGETRLLRTGDVLVQRGTMHAWRNPSLERECRFVAVIHPIESVEVNGKKLEAEWTT</sequence>
<dbReference type="Proteomes" id="UP000799429">
    <property type="component" value="Unassembled WGS sequence"/>
</dbReference>
<comment type="caution">
    <text evidence="2">The sequence shown here is derived from an EMBL/GenBank/DDBJ whole genome shotgun (WGS) entry which is preliminary data.</text>
</comment>
<dbReference type="PANTHER" id="PTHR36156">
    <property type="entry name" value="SLR2101 PROTEIN"/>
    <property type="match status" value="1"/>
</dbReference>
<dbReference type="Gene3D" id="2.60.120.10">
    <property type="entry name" value="Jelly Rolls"/>
    <property type="match status" value="1"/>
</dbReference>
<evidence type="ECO:0000259" key="1">
    <source>
        <dbReference type="Pfam" id="PF07883"/>
    </source>
</evidence>
<organism evidence="2 3">
    <name type="scientific">Patellaria atrata CBS 101060</name>
    <dbReference type="NCBI Taxonomy" id="1346257"/>
    <lineage>
        <taxon>Eukaryota</taxon>
        <taxon>Fungi</taxon>
        <taxon>Dikarya</taxon>
        <taxon>Ascomycota</taxon>
        <taxon>Pezizomycotina</taxon>
        <taxon>Dothideomycetes</taxon>
        <taxon>Dothideomycetes incertae sedis</taxon>
        <taxon>Patellariales</taxon>
        <taxon>Patellariaceae</taxon>
        <taxon>Patellaria</taxon>
    </lineage>
</organism>
<dbReference type="AlphaFoldDB" id="A0A9P4VMQ1"/>
<dbReference type="InterPro" id="IPR013096">
    <property type="entry name" value="Cupin_2"/>
</dbReference>
<accession>A0A9P4VMQ1</accession>
<dbReference type="OrthoDB" id="5840532at2759"/>
<dbReference type="InterPro" id="IPR014710">
    <property type="entry name" value="RmlC-like_jellyroll"/>
</dbReference>
<name>A0A9P4VMQ1_9PEZI</name>
<evidence type="ECO:0000313" key="2">
    <source>
        <dbReference type="EMBL" id="KAF2835425.1"/>
    </source>
</evidence>
<dbReference type="Pfam" id="PF07883">
    <property type="entry name" value="Cupin_2"/>
    <property type="match status" value="1"/>
</dbReference>
<dbReference type="SUPFAM" id="SSF51182">
    <property type="entry name" value="RmlC-like cupins"/>
    <property type="match status" value="1"/>
</dbReference>
<dbReference type="InterPro" id="IPR011051">
    <property type="entry name" value="RmlC_Cupin_sf"/>
</dbReference>
<dbReference type="CDD" id="cd02231">
    <property type="entry name" value="cupin_BLL6423-like"/>
    <property type="match status" value="1"/>
</dbReference>
<gene>
    <name evidence="2" type="ORF">M501DRAFT_999187</name>
</gene>
<dbReference type="PANTHER" id="PTHR36156:SF3">
    <property type="entry name" value="CUPIN 2 CONSERVED BARREL DOMAIN-CONTAINING PROTEIN"/>
    <property type="match status" value="1"/>
</dbReference>
<protein>
    <submittedName>
        <fullName evidence="2">Cupin domain-containing protein</fullName>
    </submittedName>
</protein>
<feature type="domain" description="Cupin type-2" evidence="1">
    <location>
        <begin position="91"/>
        <end position="158"/>
    </location>
</feature>
<reference evidence="2" key="1">
    <citation type="journal article" date="2020" name="Stud. Mycol.">
        <title>101 Dothideomycetes genomes: a test case for predicting lifestyles and emergence of pathogens.</title>
        <authorList>
            <person name="Haridas S."/>
            <person name="Albert R."/>
            <person name="Binder M."/>
            <person name="Bloem J."/>
            <person name="Labutti K."/>
            <person name="Salamov A."/>
            <person name="Andreopoulos B."/>
            <person name="Baker S."/>
            <person name="Barry K."/>
            <person name="Bills G."/>
            <person name="Bluhm B."/>
            <person name="Cannon C."/>
            <person name="Castanera R."/>
            <person name="Culley D."/>
            <person name="Daum C."/>
            <person name="Ezra D."/>
            <person name="Gonzalez J."/>
            <person name="Henrissat B."/>
            <person name="Kuo A."/>
            <person name="Liang C."/>
            <person name="Lipzen A."/>
            <person name="Lutzoni F."/>
            <person name="Magnuson J."/>
            <person name="Mondo S."/>
            <person name="Nolan M."/>
            <person name="Ohm R."/>
            <person name="Pangilinan J."/>
            <person name="Park H.-J."/>
            <person name="Ramirez L."/>
            <person name="Alfaro M."/>
            <person name="Sun H."/>
            <person name="Tritt A."/>
            <person name="Yoshinaga Y."/>
            <person name="Zwiers L.-H."/>
            <person name="Turgeon B."/>
            <person name="Goodwin S."/>
            <person name="Spatafora J."/>
            <person name="Crous P."/>
            <person name="Grigoriev I."/>
        </authorList>
    </citation>
    <scope>NUCLEOTIDE SEQUENCE</scope>
    <source>
        <strain evidence="2">CBS 101060</strain>
    </source>
</reference>